<proteinExistence type="predicted"/>
<dbReference type="RefSeq" id="YP_009190383.1">
    <property type="nucleotide sequence ID" value="NC_028683.1"/>
</dbReference>
<sequence>MQVQKTYRFKDEESREAFINSATQNIKYVDVLSGEFIVIETRQSGSVTKVGVKNENGQVRVHDTYSLRGEMNGVIISFDSEFHLFEEVGENDYGCLVCSPEVTGYLIREKNKSYDDAVAYGEMWLKNHPDDTVIVFKGIDRMTTRKEPKVVSVKFK</sequence>
<name>A0A0B6VSU5_9CAUD</name>
<evidence type="ECO:0000313" key="1">
    <source>
        <dbReference type="EMBL" id="BAQ22875.1"/>
    </source>
</evidence>
<reference evidence="1 2" key="1">
    <citation type="submission" date="2015-02" db="EMBL/GenBank/DDBJ databases">
        <title>Complete genome sequences of Edwardsiella bacteriophages, PEi20 and PEi26.</title>
        <authorList>
            <person name="Yasuike M."/>
            <person name="Nishiki I."/>
            <person name="Iwasaki Y."/>
            <person name="Nakamura Y."/>
            <person name="Fujiwara A."/>
            <person name="Hassan E.S."/>
            <person name="Mahmoud M.M."/>
            <person name="Kawato Y."/>
            <person name="Nagai S."/>
            <person name="Kobayashi T."/>
            <person name="Ototake M."/>
            <person name="Nakai T."/>
        </authorList>
    </citation>
    <scope>NUCLEOTIDE SEQUENCE [LARGE SCALE GENOMIC DNA]</scope>
</reference>
<accession>A0A0B6VSU5</accession>
<dbReference type="GeneID" id="26519258"/>
<evidence type="ECO:0000313" key="2">
    <source>
        <dbReference type="Proteomes" id="UP000204657"/>
    </source>
</evidence>
<protein>
    <submittedName>
        <fullName evidence="1">Uncharacterized protein</fullName>
    </submittedName>
</protein>
<dbReference type="EMBL" id="AP014714">
    <property type="protein sequence ID" value="BAQ22875.1"/>
    <property type="molecule type" value="Genomic_DNA"/>
</dbReference>
<keyword evidence="2" id="KW-1185">Reference proteome</keyword>
<dbReference type="OrthoDB" id="40594at10239"/>
<dbReference type="Proteomes" id="UP000204657">
    <property type="component" value="Segment"/>
</dbReference>
<organism evidence="1 2">
    <name type="scientific">Edwardsiella phage PEi20</name>
    <dbReference type="NCBI Taxonomy" id="1608310"/>
    <lineage>
        <taxon>Viruses</taxon>
        <taxon>Duplodnaviria</taxon>
        <taxon>Heunggongvirae</taxon>
        <taxon>Uroviricota</taxon>
        <taxon>Caudoviricetes</taxon>
        <taxon>Pantevenvirales</taxon>
        <taxon>Straboviridae</taxon>
        <taxon>Tevenvirinae</taxon>
        <taxon>Kanagawavirus</taxon>
        <taxon>Kanagawavirus pei20</taxon>
    </lineage>
</organism>
<dbReference type="KEGG" id="vg:26519258"/>